<sequence>MSSLDIRKGELFHHAEKGLIRFDRWRAYNVMCFEEETDGTPVKIPEHKFLELHTLRKIRKIEQDRDGHPIELREFGPDELWTDSSDADQAKLTPEGRAALARQFYTIKADEEGTGLGGKALQTLISRWRPVVRQLRYETDELREGKNPEPYRVEVARLRHCIKFCGRPGARPLEAFRDNRGKNSKRRLADEVENEIPKVIDYFYGACNRDYNDAHGELREAIKELNKKRSADDQLKLPRLEVLRRRIDEALTFDNWARKTSRSEAWRKLHGHREHITAELPLELAIIDTTPLDVHVLDSKLLLPLGRPYLTVCLDVYSRMVLGFFVTFEPPSLYSVLATLKRVNRHKGYMQKLYPQIKRPWDGWGRPTEILLDRDWAHQSPSFQHSMANLGTEVHYAPADTPQYKAVCERWFDSLNKGLIHKLAGAVRYNVYVMRQVGLNPSKDALITLEDLNELLHEFIDVYNYRPHDGIDAIPARKWQEGLVIQRRSFISDVAALDHVLGQVHTATISGNGIKFKNMRWHDEATTSMLLDDLVRFEKKRSQDLRTFGQSRARVVVKFNPADASSISVWNRGGEPKGYWVTMPNVNAEALKGMSFWHLDRIREFSKEKDLEFSPEEDRWEAQNRLRKHWETLAGQMPMRQARQARRGLGWSLGQFDDTTTNELPDITLDNITDAVAEASTAGLNKVEPEGVPDHVAAELLDRDNTPNKGRTPSKSAIAKTKRTKARNKAEAEQADHEAYVKERRGDPTGDPKARGTPVIEDDDFDDDGWSETDAPITAPTEPPNDETAADEGW</sequence>
<reference evidence="3 4" key="1">
    <citation type="submission" date="2018-06" db="EMBL/GenBank/DDBJ databases">
        <title>Comparative genomics of rhizobia nodulating Arachis hypogaea in China.</title>
        <authorList>
            <person name="Li Y."/>
        </authorList>
    </citation>
    <scope>NUCLEOTIDE SEQUENCE [LARGE SCALE GENOMIC DNA]</scope>
    <source>
        <strain evidence="3 4">CCBAU 51670</strain>
    </source>
</reference>
<dbReference type="RefSeq" id="WP_128953605.1">
    <property type="nucleotide sequence ID" value="NZ_CP030053.1"/>
</dbReference>
<dbReference type="InterPro" id="IPR001584">
    <property type="entry name" value="Integrase_cat-core"/>
</dbReference>
<dbReference type="InterPro" id="IPR036397">
    <property type="entry name" value="RNaseH_sf"/>
</dbReference>
<protein>
    <recommendedName>
        <fullName evidence="2">Integrase catalytic domain-containing protein</fullName>
    </recommendedName>
</protein>
<evidence type="ECO:0000259" key="2">
    <source>
        <dbReference type="PROSITE" id="PS50994"/>
    </source>
</evidence>
<dbReference type="GO" id="GO:0015074">
    <property type="term" value="P:DNA integration"/>
    <property type="evidence" value="ECO:0007669"/>
    <property type="project" value="InterPro"/>
</dbReference>
<dbReference type="Gene3D" id="3.30.420.10">
    <property type="entry name" value="Ribonuclease H-like superfamily/Ribonuclease H"/>
    <property type="match status" value="1"/>
</dbReference>
<gene>
    <name evidence="3" type="ORF">XH91_28160</name>
</gene>
<feature type="compositionally biased region" description="Acidic residues" evidence="1">
    <location>
        <begin position="760"/>
        <end position="771"/>
    </location>
</feature>
<dbReference type="SUPFAM" id="SSF53098">
    <property type="entry name" value="Ribonuclease H-like"/>
    <property type="match status" value="1"/>
</dbReference>
<dbReference type="KEGG" id="bgz:XH91_28160"/>
<feature type="compositionally biased region" description="Acidic residues" evidence="1">
    <location>
        <begin position="784"/>
        <end position="794"/>
    </location>
</feature>
<dbReference type="Proteomes" id="UP000288972">
    <property type="component" value="Chromosome"/>
</dbReference>
<feature type="domain" description="Integrase catalytic" evidence="2">
    <location>
        <begin position="277"/>
        <end position="483"/>
    </location>
</feature>
<name>A0AAE6CAH8_9BRAD</name>
<feature type="region of interest" description="Disordered" evidence="1">
    <location>
        <begin position="698"/>
        <end position="794"/>
    </location>
</feature>
<dbReference type="EMBL" id="CP030053">
    <property type="protein sequence ID" value="QAU48848.1"/>
    <property type="molecule type" value="Genomic_DNA"/>
</dbReference>
<dbReference type="PROSITE" id="PS50994">
    <property type="entry name" value="INTEGRASE"/>
    <property type="match status" value="1"/>
</dbReference>
<evidence type="ECO:0000256" key="1">
    <source>
        <dbReference type="SAM" id="MobiDB-lite"/>
    </source>
</evidence>
<accession>A0AAE6CAH8</accession>
<feature type="compositionally biased region" description="Basic and acidic residues" evidence="1">
    <location>
        <begin position="728"/>
        <end position="754"/>
    </location>
</feature>
<dbReference type="GO" id="GO:0003676">
    <property type="term" value="F:nucleic acid binding"/>
    <property type="evidence" value="ECO:0007669"/>
    <property type="project" value="InterPro"/>
</dbReference>
<dbReference type="AlphaFoldDB" id="A0AAE6CAH8"/>
<evidence type="ECO:0000313" key="3">
    <source>
        <dbReference type="EMBL" id="QAU48848.1"/>
    </source>
</evidence>
<dbReference type="InterPro" id="IPR012337">
    <property type="entry name" value="RNaseH-like_sf"/>
</dbReference>
<evidence type="ECO:0000313" key="4">
    <source>
        <dbReference type="Proteomes" id="UP000288972"/>
    </source>
</evidence>
<proteinExistence type="predicted"/>
<organism evidence="3 4">
    <name type="scientific">Bradyrhizobium guangzhouense</name>
    <dbReference type="NCBI Taxonomy" id="1325095"/>
    <lineage>
        <taxon>Bacteria</taxon>
        <taxon>Pseudomonadati</taxon>
        <taxon>Pseudomonadota</taxon>
        <taxon>Alphaproteobacteria</taxon>
        <taxon>Hyphomicrobiales</taxon>
        <taxon>Nitrobacteraceae</taxon>
        <taxon>Bradyrhizobium</taxon>
    </lineage>
</organism>